<dbReference type="KEGG" id="pcre:NCTC12858_01071"/>
<evidence type="ECO:0000313" key="2">
    <source>
        <dbReference type="Proteomes" id="UP000249300"/>
    </source>
</evidence>
<keyword evidence="2" id="KW-1185">Reference proteome</keyword>
<evidence type="ECO:0000313" key="1">
    <source>
        <dbReference type="EMBL" id="SQH73226.1"/>
    </source>
</evidence>
<organism evidence="1 2">
    <name type="scientific">Porphyromonas crevioricanis</name>
    <dbReference type="NCBI Taxonomy" id="393921"/>
    <lineage>
        <taxon>Bacteria</taxon>
        <taxon>Pseudomonadati</taxon>
        <taxon>Bacteroidota</taxon>
        <taxon>Bacteroidia</taxon>
        <taxon>Bacteroidales</taxon>
        <taxon>Porphyromonadaceae</taxon>
        <taxon>Porphyromonas</taxon>
    </lineage>
</organism>
<accession>A0A0A2FL49</accession>
<proteinExistence type="predicted"/>
<gene>
    <name evidence="1" type="ORF">NCTC12858_01071</name>
</gene>
<sequence>MEQALQMQLSSINCSRITVLKQASILKQALQSNCLKGCVARQLSRFRSYLRLLDENKKAMPKRCFGMA</sequence>
<dbReference type="Proteomes" id="UP000249300">
    <property type="component" value="Chromosome 1"/>
</dbReference>
<reference evidence="1 2" key="1">
    <citation type="submission" date="2018-06" db="EMBL/GenBank/DDBJ databases">
        <authorList>
            <consortium name="Pathogen Informatics"/>
            <person name="Doyle S."/>
        </authorList>
    </citation>
    <scope>NUCLEOTIDE SEQUENCE [LARGE SCALE GENOMIC DNA]</scope>
    <source>
        <strain evidence="1 2">NCTC12858</strain>
    </source>
</reference>
<dbReference type="AlphaFoldDB" id="A0A0A2FL49"/>
<dbReference type="EMBL" id="LS483447">
    <property type="protein sequence ID" value="SQH73226.1"/>
    <property type="molecule type" value="Genomic_DNA"/>
</dbReference>
<name>A0A0A2FL49_9PORP</name>
<protein>
    <submittedName>
        <fullName evidence="1">Uncharacterized protein</fullName>
    </submittedName>
</protein>